<protein>
    <submittedName>
        <fullName evidence="1">Uncharacterized protein</fullName>
    </submittedName>
</protein>
<feature type="non-terminal residue" evidence="1">
    <location>
        <position position="1"/>
    </location>
</feature>
<dbReference type="EMBL" id="UOFB01000074">
    <property type="protein sequence ID" value="VAW45154.1"/>
    <property type="molecule type" value="Genomic_DNA"/>
</dbReference>
<dbReference type="AlphaFoldDB" id="A0A3B0WND9"/>
<name>A0A3B0WND9_9ZZZZ</name>
<proteinExistence type="predicted"/>
<evidence type="ECO:0000313" key="1">
    <source>
        <dbReference type="EMBL" id="VAW45154.1"/>
    </source>
</evidence>
<reference evidence="1" key="1">
    <citation type="submission" date="2018-06" db="EMBL/GenBank/DDBJ databases">
        <authorList>
            <person name="Zhirakovskaya E."/>
        </authorList>
    </citation>
    <scope>NUCLEOTIDE SEQUENCE</scope>
</reference>
<sequence>YQTQWQHAFKQFTQLNIPLLEITSDQHPVEQLSRYRVIV</sequence>
<organism evidence="1">
    <name type="scientific">hydrothermal vent metagenome</name>
    <dbReference type="NCBI Taxonomy" id="652676"/>
    <lineage>
        <taxon>unclassified sequences</taxon>
        <taxon>metagenomes</taxon>
        <taxon>ecological metagenomes</taxon>
    </lineage>
</organism>
<accession>A0A3B0WND9</accession>
<gene>
    <name evidence="1" type="ORF">MNBD_GAMMA04-2208</name>
</gene>